<gene>
    <name evidence="2" type="ORF">SAMN05421881_101916</name>
</gene>
<dbReference type="Proteomes" id="UP000198640">
    <property type="component" value="Unassembled WGS sequence"/>
</dbReference>
<dbReference type="GO" id="GO:0090313">
    <property type="term" value="P:regulation of protein targeting to membrane"/>
    <property type="evidence" value="ECO:0007669"/>
    <property type="project" value="TreeGrafter"/>
</dbReference>
<feature type="transmembrane region" description="Helical" evidence="1">
    <location>
        <begin position="20"/>
        <end position="39"/>
    </location>
</feature>
<dbReference type="EMBL" id="FNOY01000019">
    <property type="protein sequence ID" value="SDY12678.1"/>
    <property type="molecule type" value="Genomic_DNA"/>
</dbReference>
<keyword evidence="1" id="KW-0472">Membrane</keyword>
<evidence type="ECO:0000256" key="1">
    <source>
        <dbReference type="SAM" id="Phobius"/>
    </source>
</evidence>
<organism evidence="2 3">
    <name type="scientific">Nitrosomonas halophila</name>
    <dbReference type="NCBI Taxonomy" id="44576"/>
    <lineage>
        <taxon>Bacteria</taxon>
        <taxon>Pseudomonadati</taxon>
        <taxon>Pseudomonadota</taxon>
        <taxon>Betaproteobacteria</taxon>
        <taxon>Nitrosomonadales</taxon>
        <taxon>Nitrosomonadaceae</taxon>
        <taxon>Nitrosomonas</taxon>
    </lineage>
</organism>
<reference evidence="2 3" key="1">
    <citation type="submission" date="2016-10" db="EMBL/GenBank/DDBJ databases">
        <authorList>
            <person name="de Groot N.N."/>
        </authorList>
    </citation>
    <scope>NUCLEOTIDE SEQUENCE [LARGE SCALE GENOMIC DNA]</scope>
    <source>
        <strain evidence="2 3">Nm1</strain>
    </source>
</reference>
<keyword evidence="1" id="KW-0812">Transmembrane</keyword>
<dbReference type="PANTHER" id="PTHR30441:SF8">
    <property type="entry name" value="DUF748 DOMAIN-CONTAINING PROTEIN"/>
    <property type="match status" value="1"/>
</dbReference>
<accession>A0A1H3HCS4</accession>
<evidence type="ECO:0000313" key="3">
    <source>
        <dbReference type="Proteomes" id="UP000198640"/>
    </source>
</evidence>
<dbReference type="PANTHER" id="PTHR30441">
    <property type="entry name" value="DUF748 DOMAIN-CONTAINING PROTEIN"/>
    <property type="match status" value="1"/>
</dbReference>
<sequence length="1323" mass="145189">MQLDHESAAHPPRPGRGRRLFLASSAILLLAAISIWLLVKWIESDDGRQWLLTSLRTHGITADYGSLELEPLQGRLILHNLAVPMPAPHRPVSPNLLTLSRIELDWSYLALLTGSLRFNLVQLDSAAIYIVRDALGRTSLDLLQAERQPSDTARSQLIESLTSPLPLEIHAFSLQDLSFNYSEPERDQMGLQLAISGLALQADAYLTPEAPVSAYLAATTAADSNESRIRLTRADQVQEFILAHSTYFTLRDAGTIAAVSQIDLVQHDSSLPLPAPLRLLDLDMALEFDSQATALRMHIDKLHLLDDALQGTFALMLPDDSDAFRLEHGAGELSLAPLQALLPPAFADSNIQPGHFTYQLTPAESGDEMMLVVAASDSANWMTLSSPQGMLSLSDSNPSLSGRLWRDRYELDLVLPAHEMTAQVDDVQLNLGSLTFRLHASDVFFRPDAEERPTGQLHIEIESQHASAQSPTQSTTLHGLHGQINAGFHAATLDWETFKGQGNVDGIRIQRDADQSLRIGSLALTATATMPDPEHVSLRLEAPLQDLVLRMPETGSVITLRQASLGLRGNLSKSGQITHASGELPFTDLRVQTGQRHVQLNHGRSEWTVSQLVFDTGQPLASTAQFDVSLAVAHITADLHGKLASQRLETEFKLHAPSIAEFADYLPQAPVAIDPESLGIALTGKSTWSDLTQPMPPMQHSAQLKLTALALKTENLHAKLPLIEVDLQHQQRMSRHTAALQATVHLPQSDQLSAQQPLTLKLTASAHDGTRSVRFNADRDSADGLAIALDGHATLTADGSLTHAISLNATRLGPIGKLFLAERHPLRPAFESDNLALRVQSHGQLGPLLDVKGALQTHWHDRLNGNQRLEADFHNLLYHQEGLIIALPSTGLQLDAQLMDGALRAHATFDTPQLELEMNGQRASVRNSLQAVRLESDARPPQAPLRMTLEGRIARVDQTFYPPYPIEEVSISGHLAIHQLTELTLDDLVLVNGRGGSRLVLHKHLERGQRGRDAGTNHQRSGGTRIALRGHFEQDLAHVDAHPEQLRAHGKITAPFSLESGDGALFRLQAELAMDDVAIAMPEAEMDATGIHGRALLEETFEWSSPGLLRIVPYAARNPFARTRFEDIQPFFPVRDPLTIERLRWREREAGPVSGIAYIDRNIIAIQNLRIEKTPGIITGALILDYLPGAESIRFRGSATGLRGGRDDSPFDANAAFVLTPATLEVDGRVHIIRISRTHLHELLDLLDPFHEDLALNSLRKKLAWSYPRSVRIAMAQGLMSLQVELGGLGALFQLGEIRGIPLGPFMNRHVAPLLHGGENYNE</sequence>
<keyword evidence="1" id="KW-1133">Transmembrane helix</keyword>
<dbReference type="GO" id="GO:0005886">
    <property type="term" value="C:plasma membrane"/>
    <property type="evidence" value="ECO:0007669"/>
    <property type="project" value="TreeGrafter"/>
</dbReference>
<dbReference type="STRING" id="44576.SAMN05421881_101916"/>
<dbReference type="InterPro" id="IPR052894">
    <property type="entry name" value="AsmA-related"/>
</dbReference>
<keyword evidence="3" id="KW-1185">Reference proteome</keyword>
<protein>
    <submittedName>
        <fullName evidence="2">Uncharacterized protein</fullName>
    </submittedName>
</protein>
<evidence type="ECO:0000313" key="2">
    <source>
        <dbReference type="EMBL" id="SDY12678.1"/>
    </source>
</evidence>
<proteinExistence type="predicted"/>
<dbReference type="OrthoDB" id="5376931at2"/>
<dbReference type="RefSeq" id="WP_090413419.1">
    <property type="nucleotide sequence ID" value="NZ_FNOY01000019.1"/>
</dbReference>
<name>A0A1H3HCS4_9PROT</name>